<dbReference type="InterPro" id="IPR035996">
    <property type="entry name" value="4pyrrol_Methylase_sf"/>
</dbReference>
<evidence type="ECO:0000256" key="5">
    <source>
        <dbReference type="ARBA" id="ARBA00022679"/>
    </source>
</evidence>
<evidence type="ECO:0000313" key="9">
    <source>
        <dbReference type="EMBL" id="KHE92174.1"/>
    </source>
</evidence>
<dbReference type="InterPro" id="IPR014777">
    <property type="entry name" value="4pyrrole_Mease_sub1"/>
</dbReference>
<proteinExistence type="inferred from homology"/>
<dbReference type="GO" id="GO:0032259">
    <property type="term" value="P:methylation"/>
    <property type="evidence" value="ECO:0007669"/>
    <property type="project" value="UniProtKB-KW"/>
</dbReference>
<evidence type="ECO:0000256" key="2">
    <source>
        <dbReference type="ARBA" id="ARBA00005879"/>
    </source>
</evidence>
<dbReference type="PANTHER" id="PTHR43467:SF2">
    <property type="entry name" value="COBALT-PRECORRIN-2 C(20)-METHYLTRANSFERASE"/>
    <property type="match status" value="1"/>
</dbReference>
<dbReference type="PANTHER" id="PTHR43467">
    <property type="entry name" value="COBALT-PRECORRIN-2 C(20)-METHYLTRANSFERASE"/>
    <property type="match status" value="1"/>
</dbReference>
<evidence type="ECO:0000256" key="6">
    <source>
        <dbReference type="ARBA" id="ARBA00022691"/>
    </source>
</evidence>
<dbReference type="InterPro" id="IPR012382">
    <property type="entry name" value="CobI/CbiL"/>
</dbReference>
<keyword evidence="5 9" id="KW-0808">Transferase</keyword>
<dbReference type="Proteomes" id="UP000030652">
    <property type="component" value="Unassembled WGS sequence"/>
</dbReference>
<dbReference type="CDD" id="cd11645">
    <property type="entry name" value="Precorrin_2_C20_MT"/>
    <property type="match status" value="1"/>
</dbReference>
<organism evidence="9 10">
    <name type="scientific">Candidatus Scalindua brodae</name>
    <dbReference type="NCBI Taxonomy" id="237368"/>
    <lineage>
        <taxon>Bacteria</taxon>
        <taxon>Pseudomonadati</taxon>
        <taxon>Planctomycetota</taxon>
        <taxon>Candidatus Brocadiia</taxon>
        <taxon>Candidatus Brocadiales</taxon>
        <taxon>Candidatus Scalinduaceae</taxon>
        <taxon>Candidatus Scalindua</taxon>
    </lineage>
</organism>
<dbReference type="Pfam" id="PF00590">
    <property type="entry name" value="TP_methylase"/>
    <property type="match status" value="1"/>
</dbReference>
<comment type="similarity">
    <text evidence="2 7">Belongs to the precorrin methyltransferase family.</text>
</comment>
<evidence type="ECO:0000256" key="4">
    <source>
        <dbReference type="ARBA" id="ARBA00022603"/>
    </source>
</evidence>
<dbReference type="InterPro" id="IPR006364">
    <property type="entry name" value="CobI/CbiL/CobIJ_dom"/>
</dbReference>
<dbReference type="Gene3D" id="3.30.950.10">
    <property type="entry name" value="Methyltransferase, Cobalt-precorrin-4 Transmethylase, Domain 2"/>
    <property type="match status" value="1"/>
</dbReference>
<evidence type="ECO:0000313" key="10">
    <source>
        <dbReference type="Proteomes" id="UP000030652"/>
    </source>
</evidence>
<evidence type="ECO:0000259" key="8">
    <source>
        <dbReference type="Pfam" id="PF00590"/>
    </source>
</evidence>
<dbReference type="PATRIC" id="fig|237368.3.peg.2235"/>
<keyword evidence="3" id="KW-0169">Cobalamin biosynthesis</keyword>
<evidence type="ECO:0000256" key="3">
    <source>
        <dbReference type="ARBA" id="ARBA00022573"/>
    </source>
</evidence>
<keyword evidence="6" id="KW-0949">S-adenosyl-L-methionine</keyword>
<accession>A0A0B0EHX3</accession>
<name>A0A0B0EHX3_9BACT</name>
<dbReference type="GO" id="GO:0030788">
    <property type="term" value="F:precorrin-2 C20-methyltransferase activity"/>
    <property type="evidence" value="ECO:0007669"/>
    <property type="project" value="UniProtKB-EC"/>
</dbReference>
<protein>
    <submittedName>
        <fullName evidence="9">Precorrin-2 C20-methyltransferase</fullName>
        <ecNumber evidence="9">2.1.1.130</ecNumber>
    </submittedName>
</protein>
<dbReference type="InterPro" id="IPR014776">
    <property type="entry name" value="4pyrrole_Mease_sub2"/>
</dbReference>
<dbReference type="EMBL" id="JRYO01000147">
    <property type="protein sequence ID" value="KHE92174.1"/>
    <property type="molecule type" value="Genomic_DNA"/>
</dbReference>
<gene>
    <name evidence="9" type="primary">cobI</name>
    <name evidence="9" type="ORF">SCABRO_02069</name>
</gene>
<evidence type="ECO:0000256" key="7">
    <source>
        <dbReference type="PIRNR" id="PIRNR036427"/>
    </source>
</evidence>
<sequence>MKTKVYMNNETGEFYGIGVGPGDSELITVKAVRIIKSVDCIFAPRADSKSSSLALDIVKDICVDKRVIEQVYPMVRDKTKLEAAWLASAKEIEREIAAGNSVAYLTIGDPLTFSTYCYLLQQLSKIIPSQKIHTIPGITSYNAAASLANFSLIEQNENLAIIPVSSDIEELRPILNSFDTVILMKVAKKLDDVIELLEDMGLIDNALFASYIGFKNELITRDLLSLKGEGKGYLSVIIVRKPTNK</sequence>
<evidence type="ECO:0000256" key="1">
    <source>
        <dbReference type="ARBA" id="ARBA00004953"/>
    </source>
</evidence>
<dbReference type="EC" id="2.1.1.130" evidence="9"/>
<dbReference type="AlphaFoldDB" id="A0A0B0EHX3"/>
<keyword evidence="4 9" id="KW-0489">Methyltransferase</keyword>
<dbReference type="GO" id="GO:0009236">
    <property type="term" value="P:cobalamin biosynthetic process"/>
    <property type="evidence" value="ECO:0007669"/>
    <property type="project" value="UniProtKB-UniRule"/>
</dbReference>
<dbReference type="Gene3D" id="3.40.1010.10">
    <property type="entry name" value="Cobalt-precorrin-4 Transmethylase, Domain 1"/>
    <property type="match status" value="1"/>
</dbReference>
<comment type="caution">
    <text evidence="9">The sequence shown here is derived from an EMBL/GenBank/DDBJ whole genome shotgun (WGS) entry which is preliminary data.</text>
</comment>
<dbReference type="PIRSF" id="PIRSF036427">
    <property type="entry name" value="Precrrn-2_mtase"/>
    <property type="match status" value="1"/>
</dbReference>
<dbReference type="UniPathway" id="UPA00148"/>
<dbReference type="SUPFAM" id="SSF53790">
    <property type="entry name" value="Tetrapyrrole methylase"/>
    <property type="match status" value="1"/>
</dbReference>
<feature type="domain" description="Tetrapyrrole methylase" evidence="8">
    <location>
        <begin position="14"/>
        <end position="224"/>
    </location>
</feature>
<dbReference type="NCBIfam" id="TIGR01467">
    <property type="entry name" value="cobI_cbiL"/>
    <property type="match status" value="1"/>
</dbReference>
<dbReference type="eggNOG" id="COG2243">
    <property type="taxonomic scope" value="Bacteria"/>
</dbReference>
<reference evidence="9 10" key="1">
    <citation type="submission" date="2014-10" db="EMBL/GenBank/DDBJ databases">
        <title>Draft genome of anammox bacterium scalindua brodae, obtained using differential coverage binning of sequence data from two enrichment reactors.</title>
        <authorList>
            <person name="Speth D.R."/>
            <person name="Russ L."/>
            <person name="Kartal B."/>
            <person name="Op den Camp H.J."/>
            <person name="Dutilh B.E."/>
            <person name="Jetten M.S."/>
        </authorList>
    </citation>
    <scope>NUCLEOTIDE SEQUENCE [LARGE SCALE GENOMIC DNA]</scope>
    <source>
        <strain evidence="9">RU1</strain>
    </source>
</reference>
<dbReference type="InterPro" id="IPR000878">
    <property type="entry name" value="4pyrrol_Mease"/>
</dbReference>
<comment type="pathway">
    <text evidence="1">Cofactor biosynthesis; adenosylcobalamin biosynthesis.</text>
</comment>